<reference evidence="7 9" key="1">
    <citation type="submission" date="2015-02" db="EMBL/GenBank/DDBJ databases">
        <authorList>
            <person name="Chooi Y.-H."/>
        </authorList>
    </citation>
    <scope>NUCLEOTIDE SEQUENCE [LARGE SCALE GENOMIC DNA]</scope>
    <source>
        <strain evidence="7">E3</strain>
    </source>
</reference>
<dbReference type="OrthoDB" id="5954868at2759"/>
<name>A0A0G4ITH6_PLABS</name>
<dbReference type="EMBL" id="CDSF01000085">
    <property type="protein sequence ID" value="CEO98575.1"/>
    <property type="molecule type" value="Genomic_DNA"/>
</dbReference>
<dbReference type="EMBL" id="OVEO01000004">
    <property type="protein sequence ID" value="SPQ95798.1"/>
    <property type="molecule type" value="Genomic_DNA"/>
</dbReference>
<evidence type="ECO:0000256" key="3">
    <source>
        <dbReference type="ARBA" id="ARBA00023136"/>
    </source>
</evidence>
<evidence type="ECO:0000256" key="5">
    <source>
        <dbReference type="SAM" id="Phobius"/>
    </source>
</evidence>
<evidence type="ECO:0000256" key="4">
    <source>
        <dbReference type="ARBA" id="ARBA00023157"/>
    </source>
</evidence>
<dbReference type="PANTHER" id="PTHR48261">
    <property type="entry name" value="ACETYLGLUCOSAMINYLTRANSFERASE"/>
    <property type="match status" value="1"/>
</dbReference>
<evidence type="ECO:0000313" key="9">
    <source>
        <dbReference type="Proteomes" id="UP000039324"/>
    </source>
</evidence>
<dbReference type="InterPro" id="IPR015338">
    <property type="entry name" value="GT64_dom"/>
</dbReference>
<proteinExistence type="predicted"/>
<keyword evidence="5" id="KW-1133">Transmembrane helix</keyword>
<keyword evidence="2" id="KW-0808">Transferase</keyword>
<dbReference type="InterPro" id="IPR029044">
    <property type="entry name" value="Nucleotide-diphossugar_trans"/>
</dbReference>
<dbReference type="PANTHER" id="PTHR48261:SF2">
    <property type="entry name" value="ACETYLGLUCOSAMINYLTRANSFERASE"/>
    <property type="match status" value="1"/>
</dbReference>
<evidence type="ECO:0000256" key="1">
    <source>
        <dbReference type="ARBA" id="ARBA00004370"/>
    </source>
</evidence>
<keyword evidence="4" id="KW-1015">Disulfide bond</keyword>
<dbReference type="GO" id="GO:0016020">
    <property type="term" value="C:membrane"/>
    <property type="evidence" value="ECO:0007669"/>
    <property type="project" value="UniProtKB-SubCell"/>
</dbReference>
<dbReference type="AlphaFoldDB" id="A0A0G4ITH6"/>
<dbReference type="Gene3D" id="3.90.550.10">
    <property type="entry name" value="Spore Coat Polysaccharide Biosynthesis Protein SpsA, Chain A"/>
    <property type="match status" value="1"/>
</dbReference>
<sequence length="316" mass="35631">MPILWGHLRALMMAIIVLAALSLVVVLYVTDRPASNSWRGRSWVSNGTVRALSKGAPVPITIVMMTYRRVEALLANPVFRDIVPLREVDRAILVWNDAASDPPPALTQHFQSLGIADKVVIIRPKRNSLNNRYVPYDAIRTSTVFTIDDDFQVDVTGFRIGLFWAMRHPTRLVGFYPRRLRRDPPTYEFPSRAGDSYNALLPGGGLFMPVRFLHAYSSATYDAQRTFVDDVGNCEDILLQFVVPPGMHPPLLIAPTSGRLDSFTRPFTSDEYDRRTGISRAPGHPQKRLRCIERFANDLGWPLVESTAFQSRSPTH</sequence>
<dbReference type="Proteomes" id="UP000290189">
    <property type="component" value="Unassembled WGS sequence"/>
</dbReference>
<evidence type="ECO:0000313" key="8">
    <source>
        <dbReference type="EMBL" id="SPQ95798.1"/>
    </source>
</evidence>
<feature type="transmembrane region" description="Helical" evidence="5">
    <location>
        <begin position="6"/>
        <end position="29"/>
    </location>
</feature>
<evidence type="ECO:0000259" key="6">
    <source>
        <dbReference type="Pfam" id="PF09258"/>
    </source>
</evidence>
<dbReference type="SUPFAM" id="SSF53448">
    <property type="entry name" value="Nucleotide-diphospho-sugar transferases"/>
    <property type="match status" value="1"/>
</dbReference>
<keyword evidence="9" id="KW-1185">Reference proteome</keyword>
<dbReference type="InterPro" id="IPR004263">
    <property type="entry name" value="Exostosin"/>
</dbReference>
<protein>
    <recommendedName>
        <fullName evidence="6">Glycosyl transferase 64 domain-containing protein</fullName>
    </recommendedName>
</protein>
<comment type="subcellular location">
    <subcellularLocation>
        <location evidence="1">Membrane</location>
    </subcellularLocation>
</comment>
<dbReference type="Proteomes" id="UP000039324">
    <property type="component" value="Unassembled WGS sequence"/>
</dbReference>
<geneLocation type="mitochondrion" evidence="8"/>
<reference evidence="8 10" key="2">
    <citation type="submission" date="2018-03" db="EMBL/GenBank/DDBJ databases">
        <authorList>
            <person name="Fogelqvist J."/>
        </authorList>
    </citation>
    <scope>NUCLEOTIDE SEQUENCE [LARGE SCALE GENOMIC DNA]</scope>
</reference>
<keyword evidence="8" id="KW-0496">Mitochondrion</keyword>
<evidence type="ECO:0000313" key="7">
    <source>
        <dbReference type="EMBL" id="CEO98575.1"/>
    </source>
</evidence>
<feature type="domain" description="Glycosyl transferase 64" evidence="6">
    <location>
        <begin position="60"/>
        <end position="307"/>
    </location>
</feature>
<dbReference type="Pfam" id="PF09258">
    <property type="entry name" value="Glyco_transf_64"/>
    <property type="match status" value="1"/>
</dbReference>
<accession>A0A0G4ITH6</accession>
<gene>
    <name evidence="7" type="ORF">PBRA_006689</name>
    <name evidence="8" type="ORF">PLBR_LOCUS3013</name>
</gene>
<evidence type="ECO:0000256" key="2">
    <source>
        <dbReference type="ARBA" id="ARBA00022679"/>
    </source>
</evidence>
<organism evidence="7 9">
    <name type="scientific">Plasmodiophora brassicae</name>
    <name type="common">Clubroot disease agent</name>
    <dbReference type="NCBI Taxonomy" id="37360"/>
    <lineage>
        <taxon>Eukaryota</taxon>
        <taxon>Sar</taxon>
        <taxon>Rhizaria</taxon>
        <taxon>Endomyxa</taxon>
        <taxon>Phytomyxea</taxon>
        <taxon>Plasmodiophorida</taxon>
        <taxon>Plasmodiophoridae</taxon>
        <taxon>Plasmodiophora</taxon>
    </lineage>
</organism>
<dbReference type="GO" id="GO:0016757">
    <property type="term" value="F:glycosyltransferase activity"/>
    <property type="evidence" value="ECO:0007669"/>
    <property type="project" value="InterPro"/>
</dbReference>
<evidence type="ECO:0000313" key="10">
    <source>
        <dbReference type="Proteomes" id="UP000290189"/>
    </source>
</evidence>
<dbReference type="OMA" id="HYQGVPH"/>
<keyword evidence="3 5" id="KW-0472">Membrane</keyword>
<keyword evidence="5" id="KW-0812">Transmembrane</keyword>